<dbReference type="InterPro" id="IPR035994">
    <property type="entry name" value="Nucleoside_phosphorylase_sf"/>
</dbReference>
<comment type="caution">
    <text evidence="2">The sequence shown here is derived from an EMBL/GenBank/DDBJ whole genome shotgun (WGS) entry which is preliminary data.</text>
</comment>
<proteinExistence type="predicted"/>
<organism evidence="2 3">
    <name type="scientific">Guopingia tenuis</name>
    <dbReference type="NCBI Taxonomy" id="2763656"/>
    <lineage>
        <taxon>Bacteria</taxon>
        <taxon>Bacillati</taxon>
        <taxon>Bacillota</taxon>
        <taxon>Clostridia</taxon>
        <taxon>Christensenellales</taxon>
        <taxon>Christensenellaceae</taxon>
        <taxon>Guopingia</taxon>
    </lineage>
</organism>
<evidence type="ECO:0000313" key="2">
    <source>
        <dbReference type="EMBL" id="MBC8538118.1"/>
    </source>
</evidence>
<evidence type="ECO:0000259" key="1">
    <source>
        <dbReference type="Pfam" id="PF01048"/>
    </source>
</evidence>
<dbReference type="GO" id="GO:0005829">
    <property type="term" value="C:cytosol"/>
    <property type="evidence" value="ECO:0007669"/>
    <property type="project" value="TreeGrafter"/>
</dbReference>
<dbReference type="AlphaFoldDB" id="A0A926DG76"/>
<dbReference type="PANTHER" id="PTHR46832:SF1">
    <property type="entry name" value="5'-METHYLTHIOADENOSINE_S-ADENOSYLHOMOCYSTEINE NUCLEOSIDASE"/>
    <property type="match status" value="1"/>
</dbReference>
<gene>
    <name evidence="2" type="ORF">H8693_04120</name>
</gene>
<dbReference type="Pfam" id="PF01048">
    <property type="entry name" value="PNP_UDP_1"/>
    <property type="match status" value="1"/>
</dbReference>
<protein>
    <submittedName>
        <fullName evidence="2">5'-methylthioadenosine/S-adenosylhomocysteine nucleosidase</fullName>
    </submittedName>
</protein>
<dbReference type="GO" id="GO:0008930">
    <property type="term" value="F:methylthioadenosine nucleosidase activity"/>
    <property type="evidence" value="ECO:0007669"/>
    <property type="project" value="TreeGrafter"/>
</dbReference>
<evidence type="ECO:0000313" key="3">
    <source>
        <dbReference type="Proteomes" id="UP000617951"/>
    </source>
</evidence>
<dbReference type="GO" id="GO:0009116">
    <property type="term" value="P:nucleoside metabolic process"/>
    <property type="evidence" value="ECO:0007669"/>
    <property type="project" value="InterPro"/>
</dbReference>
<dbReference type="GO" id="GO:0008782">
    <property type="term" value="F:adenosylhomocysteine nucleosidase activity"/>
    <property type="evidence" value="ECO:0007669"/>
    <property type="project" value="TreeGrafter"/>
</dbReference>
<feature type="domain" description="Nucleoside phosphorylase" evidence="1">
    <location>
        <begin position="6"/>
        <end position="228"/>
    </location>
</feature>
<name>A0A926DG76_9FIRM</name>
<dbReference type="Proteomes" id="UP000617951">
    <property type="component" value="Unassembled WGS sequence"/>
</dbReference>
<dbReference type="SUPFAM" id="SSF53167">
    <property type="entry name" value="Purine and uridine phosphorylases"/>
    <property type="match status" value="1"/>
</dbReference>
<dbReference type="RefSeq" id="WP_249279898.1">
    <property type="nucleotide sequence ID" value="NZ_JACRSS010000001.1"/>
</dbReference>
<dbReference type="Gene3D" id="3.40.50.1580">
    <property type="entry name" value="Nucleoside phosphorylase domain"/>
    <property type="match status" value="1"/>
</dbReference>
<dbReference type="GO" id="GO:0019284">
    <property type="term" value="P:L-methionine salvage from S-adenosylmethionine"/>
    <property type="evidence" value="ECO:0007669"/>
    <property type="project" value="TreeGrafter"/>
</dbReference>
<reference evidence="2" key="1">
    <citation type="submission" date="2020-08" db="EMBL/GenBank/DDBJ databases">
        <title>Genome public.</title>
        <authorList>
            <person name="Liu C."/>
            <person name="Sun Q."/>
        </authorList>
    </citation>
    <scope>NUCLEOTIDE SEQUENCE</scope>
    <source>
        <strain evidence="2">NSJ-63</strain>
    </source>
</reference>
<dbReference type="PANTHER" id="PTHR46832">
    <property type="entry name" value="5'-METHYLTHIOADENOSINE/S-ADENOSYLHOMOCYSTEINE NUCLEOSIDASE"/>
    <property type="match status" value="1"/>
</dbReference>
<dbReference type="EMBL" id="JACRSS010000001">
    <property type="protein sequence ID" value="MBC8538118.1"/>
    <property type="molecule type" value="Genomic_DNA"/>
</dbReference>
<dbReference type="InterPro" id="IPR000845">
    <property type="entry name" value="Nucleoside_phosphorylase_d"/>
</dbReference>
<accession>A0A926DG76</accession>
<keyword evidence="3" id="KW-1185">Reference proteome</keyword>
<sequence>MREKTVLLQGAMEEECACFLKHMKEPEETVIDGWHFWSGELCGRPVVVARTFIGMVNAAVSTVLGIRHFSPGAIINQGIAGAHGLDLEIGDIVLGTRVMNGASFQSEKLDRGQGSRWEGWKPLPLEIRGEMTRDNTFLSDPGLIAAARKAAASGSFRVVEGCISSADMWNREYDRIAFSHAAYGTMAEEMEGAAVCQVAAGYKIPVLSVRAISNNERKDGAYAPETADICARFVMAVLAEYGRI</sequence>
<dbReference type="CDD" id="cd09008">
    <property type="entry name" value="MTAN"/>
    <property type="match status" value="1"/>
</dbReference>